<accession>A0ABP0ULF7</accession>
<dbReference type="SUPFAM" id="SSF52540">
    <property type="entry name" value="P-loop containing nucleoside triphosphate hydrolases"/>
    <property type="match status" value="1"/>
</dbReference>
<keyword evidence="2" id="KW-0067">ATP-binding</keyword>
<organism evidence="5 6">
    <name type="scientific">Sphagnum troendelagicum</name>
    <dbReference type="NCBI Taxonomy" id="128251"/>
    <lineage>
        <taxon>Eukaryota</taxon>
        <taxon>Viridiplantae</taxon>
        <taxon>Streptophyta</taxon>
        <taxon>Embryophyta</taxon>
        <taxon>Bryophyta</taxon>
        <taxon>Sphagnophytina</taxon>
        <taxon>Sphagnopsida</taxon>
        <taxon>Sphagnales</taxon>
        <taxon>Sphagnaceae</taxon>
        <taxon>Sphagnum</taxon>
    </lineage>
</organism>
<evidence type="ECO:0000259" key="4">
    <source>
        <dbReference type="PROSITE" id="PS50067"/>
    </source>
</evidence>
<proteinExistence type="inferred from homology"/>
<evidence type="ECO:0000256" key="1">
    <source>
        <dbReference type="ARBA" id="ARBA00023175"/>
    </source>
</evidence>
<feature type="compositionally biased region" description="Polar residues" evidence="3">
    <location>
        <begin position="38"/>
        <end position="49"/>
    </location>
</feature>
<keyword evidence="2" id="KW-0547">Nucleotide-binding</keyword>
<dbReference type="PANTHER" id="PTHR24115">
    <property type="entry name" value="KINESIN-RELATED"/>
    <property type="match status" value="1"/>
</dbReference>
<feature type="compositionally biased region" description="Low complexity" evidence="3">
    <location>
        <begin position="115"/>
        <end position="139"/>
    </location>
</feature>
<dbReference type="PRINTS" id="PR00380">
    <property type="entry name" value="KINESINHEAVY"/>
</dbReference>
<dbReference type="InterPro" id="IPR036961">
    <property type="entry name" value="Kinesin_motor_dom_sf"/>
</dbReference>
<evidence type="ECO:0000313" key="5">
    <source>
        <dbReference type="EMBL" id="CAK9223825.1"/>
    </source>
</evidence>
<dbReference type="PROSITE" id="PS50067">
    <property type="entry name" value="KINESIN_MOTOR_2"/>
    <property type="match status" value="1"/>
</dbReference>
<gene>
    <name evidence="5" type="ORF">CSSPTR1EN2_LOCUS17025</name>
</gene>
<dbReference type="InterPro" id="IPR001752">
    <property type="entry name" value="Kinesin_motor_dom"/>
</dbReference>
<dbReference type="InterPro" id="IPR027417">
    <property type="entry name" value="P-loop_NTPase"/>
</dbReference>
<feature type="compositionally biased region" description="Basic and acidic residues" evidence="3">
    <location>
        <begin position="983"/>
        <end position="1000"/>
    </location>
</feature>
<feature type="binding site" evidence="2">
    <location>
        <begin position="251"/>
        <end position="258"/>
    </location>
    <ligand>
        <name>ATP</name>
        <dbReference type="ChEBI" id="CHEBI:30616"/>
    </ligand>
</feature>
<sequence>MALNSAGFGVAARASSHDDEEEEQQQRGRHNCSPLPKSHNNSNMQSGASASRVLEFDASSIVNRTHRSASPSSSLTGTAVGKMTTMWAEEFEAKHIMTHTNIVWIFVPPPAPRASSMSAGFSDSSTTGSSRPPSSSNNAENGKVKVFVRMRPFSEHEKVCPLRQVICLIGDKIVVREVDQQRPKIIGPAFKDWRSTESLEFKVDYIQDDSYLQVQSWKHKDESQRRMFEALGVPCVRNALQGLNTTIIAYGQTGSGKTYTMMGDETDAGRGLMPRLGCELMHRVNAECTSESPINVQVSYFEIYQEKIRDLLAVEKAVVEPTAKPARPHTPSSMMSNTVSGSFGQEVGDGVDDDRSSHCGSLVEDGAPSVATSNLEATSADGDTGSCFTVIDELGNVTDAHIPRLRRDGTIKAHKSKRKLISLVAARDPTLQKPNNHFSSLWFGDLNSIKKETFLKVREHPVSGPYVEGLLWKDVREWADMERLIKHGAANRTTSATDMNEHSSRSHALFTIKITRRNVGCEWQSHGSESSLIHLVDLAGSEKGGSNLGAQRAEESRCINKSLSMLNEVILSLSKSTFVSYRNSVLTWLLRDSFGGNNKTYLVANISPSEQDLRESVSTLRYATKAHHIHSALNVVEPDSRSNLISKLKEEICSLRYLVASFSTPKPSCSSSCSSLESMQTASSINVHCSGSVLQASPPAMSSSKKDRKCIGKMSSFGSSITVCGPTVTPISTPPNSPLLSQSPIYEPPGCFQERHKNGSNDFNSAESQMWKYSCNKPPEHDESVTSAQWRPWGLGSQFSAQGLHVSNGPTFPPAYVPQSEAVIDQYQFASEGSEAMVMNIKDILGTVNSASSHARCNTEPYNCLLVQDENQLNSMRGCHELVPFITEQPNFQISQGVTDLAWQRESLNVVKQCGQKLKDNVHSGTAADCKMDHKTCPLPLHKRSDVVSLLELQSDPKNSNMIPDSEQQNESLDSKSQSSQVDQKDIRSFDRDANNRYKPVHDDMKDAELVPMMMYSDFGAVAVKQLDDRVTHAGQPRLSIHQKANKQELFTEVDNESRPQECQTMDARNPNPLGHEHSIMKAGMELKMGALQDTGIIEFAKKMSSKECEVYQGLQAPALEDFGSLKLQQRLRVKELGRLGDGHKNVLKPYGAPHFGCQISTKAFGEVDMGHQIFTSTDRVSGDGRRTVLKVVDSADVGHQTTWNKFGSPDIGNQTTSRNCAAVDVGYQTTCKNKISSRVCQVAETCGTCSWKDHGVGHQSMLQNSQLGCQAHDARCQTISKRPILMTPQFLVPEGSRLMGNGKAEFQQYRTLTSLNASSIATHPAFTESGRVNTANQTIKRFEALGFDSIPTMGQLPSSSIEQQAPVEIIEAESSIQQITVSPQESNVGNDATMRQSGGLDSILQFTSRGFKAAHIGKQCSSRHNVLRDAGQSSATTAQECEILHAVHKTSCKCSGVVVTLHAKCLKNLFMSQWIQVGHKQTSLKANWTDCAVCLFTESTVECNPISGNIGATTDHQILHQDKAVTSRVSEAYHYQTVLKKLELLMRDAKISLEHCSTVEVGIETTPRTWESSRNGQCTTFETLDKGQQTISKDAVLIDASNQTFLHDFGASDFGHQTALQDCGPVDIGHQSSVKQLCALDAGHQTVLHNFGFLDVGNQTTLQGCGAVDIGQQTCWKLGSAVNVDHQTFLHDFGPFDFGHQTCLQGCGAVDIGSQTCWKQFCAVDVGHHATLEECGALGMEHQACSKQFSDVGQQTCLHDFGVFEFGHHTLQDCAAIDIGHQTCCKQYSTVDIDCQACPHDFGAFDVGHQTTLLDCGALAMGHQACSKQCSAIDIGQQTFLHDFGGFDFGHQTTLQDCGAIDIGHQTCCKQYSTVDIDQQTSLHDFAACDVGHQTTLQDCGGAVDIGCQHFWNLLNSVDVDHQTIWKLRGDNQWWYQRPCKRLDVDDPGEKNPRSSEVQTNTDWSRTSILTDHWGMLDVSVQTEDIVAGVARIEECTCPGQTGLFFKKEVIDTSKIASMLCSLLILIMLSNRERWYHTQRSYKSGPIDIHVLKKSGEGMKVEPQALTHETMESGSQATQGNRKENDGSISSLAHNICSLWILLKMSGGAVKRPLLPQKSFLQRSRITTIEFSSAENVEISDARAIIDAKIGLECSSPKLKSKRLQCSGVAPIMFRSSTPFLIQLLGQPSLVKVSIAASSSMRGLTSSLCRILCQKPGEWVIHFLKAGVNRLGFGKHMHFQVEGCLEEQMEFIYMPAERCMGQHGYVVARVVSDTKVHLNRIPMVQSKELASGDQLVLHNLDCESTFCTMYFFNFVNS</sequence>
<feature type="region of interest" description="Disordered" evidence="3">
    <location>
        <begin position="955"/>
        <end position="1000"/>
    </location>
</feature>
<dbReference type="Gene3D" id="3.40.850.10">
    <property type="entry name" value="Kinesin motor domain"/>
    <property type="match status" value="1"/>
</dbReference>
<dbReference type="Proteomes" id="UP001497512">
    <property type="component" value="Chromosome 4"/>
</dbReference>
<dbReference type="SMART" id="SM00129">
    <property type="entry name" value="KISc"/>
    <property type="match status" value="1"/>
</dbReference>
<dbReference type="Pfam" id="PF00225">
    <property type="entry name" value="Kinesin"/>
    <property type="match status" value="2"/>
</dbReference>
<keyword evidence="6" id="KW-1185">Reference proteome</keyword>
<feature type="region of interest" description="Disordered" evidence="3">
    <location>
        <begin position="346"/>
        <end position="367"/>
    </location>
</feature>
<feature type="compositionally biased region" description="Polar residues" evidence="3">
    <location>
        <begin position="956"/>
        <end position="971"/>
    </location>
</feature>
<protein>
    <recommendedName>
        <fullName evidence="4">Kinesin motor domain-containing protein</fullName>
    </recommendedName>
</protein>
<reference evidence="5" key="1">
    <citation type="submission" date="2024-02" db="EMBL/GenBank/DDBJ databases">
        <authorList>
            <consortium name="ELIXIR-Norway"/>
            <consortium name="Elixir Norway"/>
        </authorList>
    </citation>
    <scope>NUCLEOTIDE SEQUENCE</scope>
</reference>
<comment type="similarity">
    <text evidence="2">Belongs to the TRAFAC class myosin-kinesin ATPase superfamily. Kinesin family.</text>
</comment>
<dbReference type="EMBL" id="OZ019896">
    <property type="protein sequence ID" value="CAK9223825.1"/>
    <property type="molecule type" value="Genomic_DNA"/>
</dbReference>
<evidence type="ECO:0000256" key="3">
    <source>
        <dbReference type="SAM" id="MobiDB-lite"/>
    </source>
</evidence>
<dbReference type="PANTHER" id="PTHR24115:SF546">
    <property type="entry name" value="KINESIN-LIKE PROTEIN KIF14"/>
    <property type="match status" value="1"/>
</dbReference>
<feature type="region of interest" description="Disordered" evidence="3">
    <location>
        <begin position="115"/>
        <end position="141"/>
    </location>
</feature>
<feature type="region of interest" description="Disordered" evidence="3">
    <location>
        <begin position="1"/>
        <end position="50"/>
    </location>
</feature>
<evidence type="ECO:0000313" key="6">
    <source>
        <dbReference type="Proteomes" id="UP001497512"/>
    </source>
</evidence>
<dbReference type="InterPro" id="IPR027640">
    <property type="entry name" value="Kinesin-like_fam"/>
</dbReference>
<feature type="domain" description="Kinesin motor" evidence="4">
    <location>
        <begin position="143"/>
        <end position="629"/>
    </location>
</feature>
<keyword evidence="1 2" id="KW-0505">Motor protein</keyword>
<name>A0ABP0ULF7_9BRYO</name>
<evidence type="ECO:0000256" key="2">
    <source>
        <dbReference type="PROSITE-ProRule" id="PRU00283"/>
    </source>
</evidence>